<dbReference type="Proteomes" id="UP000232188">
    <property type="component" value="Unassembled WGS sequence"/>
</dbReference>
<evidence type="ECO:0000313" key="2">
    <source>
        <dbReference type="EMBL" id="PJZ62793.1"/>
    </source>
</evidence>
<organism evidence="1 4">
    <name type="scientific">Leptospira adleri</name>
    <dbReference type="NCBI Taxonomy" id="2023186"/>
    <lineage>
        <taxon>Bacteria</taxon>
        <taxon>Pseudomonadati</taxon>
        <taxon>Spirochaetota</taxon>
        <taxon>Spirochaetia</taxon>
        <taxon>Leptospirales</taxon>
        <taxon>Leptospiraceae</taxon>
        <taxon>Leptospira</taxon>
    </lineage>
</organism>
<protein>
    <submittedName>
        <fullName evidence="1">Uncharacterized protein</fullName>
    </submittedName>
</protein>
<gene>
    <name evidence="2" type="ORF">CH376_06500</name>
    <name evidence="1" type="ORF">CH380_04825</name>
</gene>
<evidence type="ECO:0000313" key="4">
    <source>
        <dbReference type="Proteomes" id="UP000232188"/>
    </source>
</evidence>
<dbReference type="EMBL" id="NPDU01000012">
    <property type="protein sequence ID" value="PJZ62793.1"/>
    <property type="molecule type" value="Genomic_DNA"/>
</dbReference>
<keyword evidence="3" id="KW-1185">Reference proteome</keyword>
<dbReference type="AlphaFoldDB" id="A0A2M9YS86"/>
<reference evidence="3 4" key="1">
    <citation type="submission" date="2017-07" db="EMBL/GenBank/DDBJ databases">
        <title>Leptospira spp. isolated from tropical soils.</title>
        <authorList>
            <person name="Thibeaux R."/>
            <person name="Iraola G."/>
            <person name="Ferres I."/>
            <person name="Bierque E."/>
            <person name="Girault D."/>
            <person name="Soupe-Gilbert M.-E."/>
            <person name="Picardeau M."/>
            <person name="Goarant C."/>
        </authorList>
    </citation>
    <scope>NUCLEOTIDE SEQUENCE [LARGE SCALE GENOMIC DNA]</scope>
    <source>
        <strain evidence="1 4">FH2-B-C1</strain>
        <strain evidence="2 3">FH2-B-D1</strain>
    </source>
</reference>
<dbReference type="EMBL" id="NPDV01000003">
    <property type="protein sequence ID" value="PJZ54398.1"/>
    <property type="molecule type" value="Genomic_DNA"/>
</dbReference>
<accession>A0A2M9YS86</accession>
<name>A0A2M9YS86_9LEPT</name>
<comment type="caution">
    <text evidence="1">The sequence shown here is derived from an EMBL/GenBank/DDBJ whole genome shotgun (WGS) entry which is preliminary data.</text>
</comment>
<sequence length="63" mass="7799">MTHRRISISIPVARLSLKDRLRFKILSKKIRVRFEIVKEKSIQKKIYFLRIEWIHTKKSRIHK</sequence>
<evidence type="ECO:0000313" key="3">
    <source>
        <dbReference type="Proteomes" id="UP000232149"/>
    </source>
</evidence>
<evidence type="ECO:0000313" key="1">
    <source>
        <dbReference type="EMBL" id="PJZ54398.1"/>
    </source>
</evidence>
<dbReference type="Proteomes" id="UP000232149">
    <property type="component" value="Unassembled WGS sequence"/>
</dbReference>
<proteinExistence type="predicted"/>